<dbReference type="EC" id="3.4.13.-" evidence="9"/>
<keyword evidence="5 9" id="KW-0378">Hydrolase</keyword>
<keyword evidence="4" id="KW-0479">Metal-binding</keyword>
<evidence type="ECO:0000256" key="3">
    <source>
        <dbReference type="ARBA" id="ARBA00022670"/>
    </source>
</evidence>
<reference evidence="10" key="1">
    <citation type="journal article" date="2019" name="Int. J. Syst. Evol. Microbiol.">
        <title>The Global Catalogue of Microorganisms (GCM) 10K type strain sequencing project: providing services to taxonomists for standard genome sequencing and annotation.</title>
        <authorList>
            <consortium name="The Broad Institute Genomics Platform"/>
            <consortium name="The Broad Institute Genome Sequencing Center for Infectious Disease"/>
            <person name="Wu L."/>
            <person name="Ma J."/>
        </authorList>
    </citation>
    <scope>NUCLEOTIDE SEQUENCE [LARGE SCALE GENOMIC DNA]</scope>
    <source>
        <strain evidence="10">CCM 8903</strain>
    </source>
</reference>
<dbReference type="SUPFAM" id="SSF53187">
    <property type="entry name" value="Zn-dependent exopeptidases"/>
    <property type="match status" value="1"/>
</dbReference>
<proteinExistence type="inferred from homology"/>
<comment type="caution">
    <text evidence="9">The sequence shown here is derived from an EMBL/GenBank/DDBJ whole genome shotgun (WGS) entry which is preliminary data.</text>
</comment>
<dbReference type="NCBIfam" id="NF005591">
    <property type="entry name" value="PRK07318.1"/>
    <property type="match status" value="1"/>
</dbReference>
<dbReference type="EMBL" id="JBHTON010000034">
    <property type="protein sequence ID" value="MFD1485581.1"/>
    <property type="molecule type" value="Genomic_DNA"/>
</dbReference>
<dbReference type="InterPro" id="IPR001261">
    <property type="entry name" value="ArgE/DapE_CS"/>
</dbReference>
<dbReference type="PANTHER" id="PTHR43808">
    <property type="entry name" value="ACETYLORNITHINE DEACETYLASE"/>
    <property type="match status" value="1"/>
</dbReference>
<protein>
    <submittedName>
        <fullName evidence="9">Dipeptidase PepV</fullName>
        <ecNumber evidence="9">3.4.13.-</ecNumber>
    </submittedName>
</protein>
<dbReference type="PROSITE" id="PS00758">
    <property type="entry name" value="ARGE_DAPE_CPG2_1"/>
    <property type="match status" value="1"/>
</dbReference>
<dbReference type="Gene3D" id="3.40.630.10">
    <property type="entry name" value="Zn peptidases"/>
    <property type="match status" value="1"/>
</dbReference>
<evidence type="ECO:0000256" key="1">
    <source>
        <dbReference type="ARBA" id="ARBA00001947"/>
    </source>
</evidence>
<dbReference type="PANTHER" id="PTHR43808:SF31">
    <property type="entry name" value="N-ACETYL-L-CITRULLINE DEACETYLASE"/>
    <property type="match status" value="1"/>
</dbReference>
<sequence length="467" mass="50366">MTINWQALAADYQTDILHDLATLVAIESVRNDDLATPQAPLGEGPAAALKAMLALAKRDGFATKNFDNVVGRIVAGQGPEVIGILGHMDVVPAGPGWDSDPFFLTQKNQRLYGRGTADDKGPTLAAYYALKLLKDQGITLNKRVDFIIGTDEESGWYGMTRYQQTEQLPEYGFSPDAEFPIINGEKGISTLLLTFNATKPALANRQLLSFSSGLRVNMVPQTATAIITGTLPPDWQAVTAAYAKAHHVTIDTTQSVDGQVFTLTGKGAHALEPDAGINAATHLATLLAPWVDDPAGQQYLTTIATYLHDDSRGHRLGIAITDPVMGELTASADLFTYQPDGEQSIAINVRYPQGTDLDVIQRQMQATLDTTATVSIQDPGHTPHYVSAQTPFVQTLLQVFEAHTGQAGHEKVIGGGTYGRILKHGVAFGAMMPGRENVMHQANEYMPLADLIQAVAIYADAIYRLTR</sequence>
<dbReference type="Pfam" id="PF01546">
    <property type="entry name" value="Peptidase_M20"/>
    <property type="match status" value="1"/>
</dbReference>
<comment type="similarity">
    <text evidence="2">Belongs to the peptidase M20A family.</text>
</comment>
<evidence type="ECO:0000313" key="9">
    <source>
        <dbReference type="EMBL" id="MFD1485581.1"/>
    </source>
</evidence>
<dbReference type="NCBIfam" id="TIGR01887">
    <property type="entry name" value="dipeptidaselike"/>
    <property type="match status" value="1"/>
</dbReference>
<dbReference type="InterPro" id="IPR010964">
    <property type="entry name" value="M20A_pepV-rel"/>
</dbReference>
<evidence type="ECO:0000256" key="7">
    <source>
        <dbReference type="ARBA" id="ARBA00022997"/>
    </source>
</evidence>
<gene>
    <name evidence="9" type="primary">pepV</name>
    <name evidence="9" type="ORF">ACFQ5J_10105</name>
</gene>
<keyword evidence="8" id="KW-0482">Metalloprotease</keyword>
<dbReference type="PROSITE" id="PS00759">
    <property type="entry name" value="ARGE_DAPE_CPG2_2"/>
    <property type="match status" value="1"/>
</dbReference>
<dbReference type="GO" id="GO:0016805">
    <property type="term" value="F:dipeptidase activity"/>
    <property type="evidence" value="ECO:0007669"/>
    <property type="project" value="UniProtKB-KW"/>
</dbReference>
<evidence type="ECO:0000256" key="8">
    <source>
        <dbReference type="ARBA" id="ARBA00023049"/>
    </source>
</evidence>
<dbReference type="InterPro" id="IPR002933">
    <property type="entry name" value="Peptidase_M20"/>
</dbReference>
<dbReference type="InterPro" id="IPR036264">
    <property type="entry name" value="Bact_exopeptidase_dim_dom"/>
</dbReference>
<evidence type="ECO:0000313" key="10">
    <source>
        <dbReference type="Proteomes" id="UP001597252"/>
    </source>
</evidence>
<dbReference type="CDD" id="cd03888">
    <property type="entry name" value="M20_PepV"/>
    <property type="match status" value="1"/>
</dbReference>
<evidence type="ECO:0000256" key="6">
    <source>
        <dbReference type="ARBA" id="ARBA00022833"/>
    </source>
</evidence>
<accession>A0ABW4E920</accession>
<evidence type="ECO:0000256" key="2">
    <source>
        <dbReference type="ARBA" id="ARBA00006247"/>
    </source>
</evidence>
<dbReference type="Proteomes" id="UP001597252">
    <property type="component" value="Unassembled WGS sequence"/>
</dbReference>
<evidence type="ECO:0000256" key="5">
    <source>
        <dbReference type="ARBA" id="ARBA00022801"/>
    </source>
</evidence>
<keyword evidence="3" id="KW-0645">Protease</keyword>
<dbReference type="RefSeq" id="WP_125754276.1">
    <property type="nucleotide sequence ID" value="NZ_JBHTON010000034.1"/>
</dbReference>
<organism evidence="9 10">
    <name type="scientific">Lacticaseibacillus baoqingensis</name>
    <dbReference type="NCBI Taxonomy" id="2486013"/>
    <lineage>
        <taxon>Bacteria</taxon>
        <taxon>Bacillati</taxon>
        <taxon>Bacillota</taxon>
        <taxon>Bacilli</taxon>
        <taxon>Lactobacillales</taxon>
        <taxon>Lactobacillaceae</taxon>
        <taxon>Lacticaseibacillus</taxon>
    </lineage>
</organism>
<keyword evidence="6" id="KW-0862">Zinc</keyword>
<keyword evidence="10" id="KW-1185">Reference proteome</keyword>
<name>A0ABW4E920_9LACO</name>
<dbReference type="SUPFAM" id="SSF55031">
    <property type="entry name" value="Bacterial exopeptidase dimerisation domain"/>
    <property type="match status" value="1"/>
</dbReference>
<comment type="cofactor">
    <cofactor evidence="1">
        <name>Zn(2+)</name>
        <dbReference type="ChEBI" id="CHEBI:29105"/>
    </cofactor>
</comment>
<dbReference type="InterPro" id="IPR050072">
    <property type="entry name" value="Peptidase_M20A"/>
</dbReference>
<keyword evidence="7 9" id="KW-0224">Dipeptidase</keyword>
<evidence type="ECO:0000256" key="4">
    <source>
        <dbReference type="ARBA" id="ARBA00022723"/>
    </source>
</evidence>
<dbReference type="Gene3D" id="3.30.70.360">
    <property type="match status" value="2"/>
</dbReference>